<protein>
    <recommendedName>
        <fullName evidence="4">RNase H type-1 domain-containing protein</fullName>
    </recommendedName>
</protein>
<dbReference type="OrthoDB" id="1270183at2759"/>
<proteinExistence type="predicted"/>
<dbReference type="EMBL" id="JACXVP010000023">
    <property type="protein sequence ID" value="KAG5568896.1"/>
    <property type="molecule type" value="Genomic_DNA"/>
</dbReference>
<sequence length="79" mass="8882">MDHTRSPNLPGSCQVDQGHSLHSSTNLSFSKVKHTFREANSTADFLSKDGHNTDETQHFYTYHQLLATIKGSYVLEKMG</sequence>
<dbReference type="AlphaFoldDB" id="A0A9J5W0J5"/>
<keyword evidence="3" id="KW-1185">Reference proteome</keyword>
<name>A0A9J5W0J5_SOLCO</name>
<comment type="caution">
    <text evidence="2">The sequence shown here is derived from an EMBL/GenBank/DDBJ whole genome shotgun (WGS) entry which is preliminary data.</text>
</comment>
<evidence type="ECO:0008006" key="4">
    <source>
        <dbReference type="Google" id="ProtNLM"/>
    </source>
</evidence>
<accession>A0A9J5W0J5</accession>
<evidence type="ECO:0000256" key="1">
    <source>
        <dbReference type="SAM" id="MobiDB-lite"/>
    </source>
</evidence>
<gene>
    <name evidence="2" type="ORF">H5410_064086</name>
</gene>
<evidence type="ECO:0000313" key="2">
    <source>
        <dbReference type="EMBL" id="KAG5568896.1"/>
    </source>
</evidence>
<dbReference type="Proteomes" id="UP000824120">
    <property type="component" value="Unassembled WGS sequence"/>
</dbReference>
<reference evidence="2" key="1">
    <citation type="submission" date="2020-09" db="EMBL/GenBank/DDBJ databases">
        <title>De no assembly of potato wild relative species, Solanum commersonii.</title>
        <authorList>
            <person name="Cho K."/>
        </authorList>
    </citation>
    <scope>NUCLEOTIDE SEQUENCE</scope>
    <source>
        <strain evidence="2">LZ3.2</strain>
        <tissue evidence="2">Leaf</tissue>
    </source>
</reference>
<evidence type="ECO:0000313" key="3">
    <source>
        <dbReference type="Proteomes" id="UP000824120"/>
    </source>
</evidence>
<organism evidence="2 3">
    <name type="scientific">Solanum commersonii</name>
    <name type="common">Commerson's wild potato</name>
    <name type="synonym">Commerson's nightshade</name>
    <dbReference type="NCBI Taxonomy" id="4109"/>
    <lineage>
        <taxon>Eukaryota</taxon>
        <taxon>Viridiplantae</taxon>
        <taxon>Streptophyta</taxon>
        <taxon>Embryophyta</taxon>
        <taxon>Tracheophyta</taxon>
        <taxon>Spermatophyta</taxon>
        <taxon>Magnoliopsida</taxon>
        <taxon>eudicotyledons</taxon>
        <taxon>Gunneridae</taxon>
        <taxon>Pentapetalae</taxon>
        <taxon>asterids</taxon>
        <taxon>lamiids</taxon>
        <taxon>Solanales</taxon>
        <taxon>Solanaceae</taxon>
        <taxon>Solanoideae</taxon>
        <taxon>Solaneae</taxon>
        <taxon>Solanum</taxon>
    </lineage>
</organism>
<feature type="region of interest" description="Disordered" evidence="1">
    <location>
        <begin position="1"/>
        <end position="24"/>
    </location>
</feature>